<dbReference type="PROSITE" id="PS50977">
    <property type="entry name" value="HTH_TETR_2"/>
    <property type="match status" value="1"/>
</dbReference>
<evidence type="ECO:0000313" key="7">
    <source>
        <dbReference type="EMBL" id="MBB5079096.1"/>
    </source>
</evidence>
<keyword evidence="2 4" id="KW-0238">DNA-binding</keyword>
<evidence type="ECO:0000256" key="5">
    <source>
        <dbReference type="SAM" id="MobiDB-lite"/>
    </source>
</evidence>
<feature type="region of interest" description="Disordered" evidence="5">
    <location>
        <begin position="198"/>
        <end position="219"/>
    </location>
</feature>
<keyword evidence="1" id="KW-0805">Transcription regulation</keyword>
<dbReference type="PRINTS" id="PR00455">
    <property type="entry name" value="HTHTETR"/>
</dbReference>
<evidence type="ECO:0000256" key="1">
    <source>
        <dbReference type="ARBA" id="ARBA00023015"/>
    </source>
</evidence>
<dbReference type="InterPro" id="IPR001647">
    <property type="entry name" value="HTH_TetR"/>
</dbReference>
<proteinExistence type="predicted"/>
<protein>
    <submittedName>
        <fullName evidence="7">AcrR family transcriptional regulator</fullName>
    </submittedName>
</protein>
<dbReference type="PANTHER" id="PTHR30055">
    <property type="entry name" value="HTH-TYPE TRANSCRIPTIONAL REGULATOR RUTR"/>
    <property type="match status" value="1"/>
</dbReference>
<keyword evidence="8" id="KW-1185">Reference proteome</keyword>
<name>A0A7W8A3U7_9ACTN</name>
<dbReference type="GO" id="GO:0003700">
    <property type="term" value="F:DNA-binding transcription factor activity"/>
    <property type="evidence" value="ECO:0007669"/>
    <property type="project" value="TreeGrafter"/>
</dbReference>
<dbReference type="InterPro" id="IPR009057">
    <property type="entry name" value="Homeodomain-like_sf"/>
</dbReference>
<comment type="caution">
    <text evidence="7">The sequence shown here is derived from an EMBL/GenBank/DDBJ whole genome shotgun (WGS) entry which is preliminary data.</text>
</comment>
<dbReference type="InterPro" id="IPR050109">
    <property type="entry name" value="HTH-type_TetR-like_transc_reg"/>
</dbReference>
<organism evidence="7 8">
    <name type="scientific">Nonomuraea endophytica</name>
    <dbReference type="NCBI Taxonomy" id="714136"/>
    <lineage>
        <taxon>Bacteria</taxon>
        <taxon>Bacillati</taxon>
        <taxon>Actinomycetota</taxon>
        <taxon>Actinomycetes</taxon>
        <taxon>Streptosporangiales</taxon>
        <taxon>Streptosporangiaceae</taxon>
        <taxon>Nonomuraea</taxon>
    </lineage>
</organism>
<feature type="domain" description="HTH tetR-type" evidence="6">
    <location>
        <begin position="12"/>
        <end position="72"/>
    </location>
</feature>
<feature type="DNA-binding region" description="H-T-H motif" evidence="4">
    <location>
        <begin position="35"/>
        <end position="54"/>
    </location>
</feature>
<dbReference type="GO" id="GO:0000976">
    <property type="term" value="F:transcription cis-regulatory region binding"/>
    <property type="evidence" value="ECO:0007669"/>
    <property type="project" value="TreeGrafter"/>
</dbReference>
<evidence type="ECO:0000259" key="6">
    <source>
        <dbReference type="PROSITE" id="PS50977"/>
    </source>
</evidence>
<dbReference type="RefSeq" id="WP_312896478.1">
    <property type="nucleotide sequence ID" value="NZ_JACHIN010000006.1"/>
</dbReference>
<reference evidence="7 8" key="1">
    <citation type="submission" date="2020-08" db="EMBL/GenBank/DDBJ databases">
        <title>Genomic Encyclopedia of Type Strains, Phase IV (KMG-IV): sequencing the most valuable type-strain genomes for metagenomic binning, comparative biology and taxonomic classification.</title>
        <authorList>
            <person name="Goeker M."/>
        </authorList>
    </citation>
    <scope>NUCLEOTIDE SEQUENCE [LARGE SCALE GENOMIC DNA]</scope>
    <source>
        <strain evidence="7 8">DSM 45385</strain>
    </source>
</reference>
<keyword evidence="3" id="KW-0804">Transcription</keyword>
<dbReference type="Proteomes" id="UP000568380">
    <property type="component" value="Unassembled WGS sequence"/>
</dbReference>
<accession>A0A7W8A3U7</accession>
<evidence type="ECO:0000256" key="4">
    <source>
        <dbReference type="PROSITE-ProRule" id="PRU00335"/>
    </source>
</evidence>
<evidence type="ECO:0000313" key="8">
    <source>
        <dbReference type="Proteomes" id="UP000568380"/>
    </source>
</evidence>
<dbReference type="Gene3D" id="1.10.357.10">
    <property type="entry name" value="Tetracycline Repressor, domain 2"/>
    <property type="match status" value="1"/>
</dbReference>
<dbReference type="EMBL" id="JACHIN010000006">
    <property type="protein sequence ID" value="MBB5079096.1"/>
    <property type="molecule type" value="Genomic_DNA"/>
</dbReference>
<gene>
    <name evidence="7" type="ORF">HNR40_004582</name>
</gene>
<dbReference type="PANTHER" id="PTHR30055:SF234">
    <property type="entry name" value="HTH-TYPE TRANSCRIPTIONAL REGULATOR BETI"/>
    <property type="match status" value="1"/>
</dbReference>
<evidence type="ECO:0000256" key="3">
    <source>
        <dbReference type="ARBA" id="ARBA00023163"/>
    </source>
</evidence>
<dbReference type="AlphaFoldDB" id="A0A7W8A3U7"/>
<dbReference type="SUPFAM" id="SSF46689">
    <property type="entry name" value="Homeodomain-like"/>
    <property type="match status" value="1"/>
</dbReference>
<sequence>MTDRLTRQEQRERNRLRLLEAAEKVFAERGIQGSSLDEVAAAAGLTKGAVYSNFDGKEDLLLAVMRHRLGQEARAQAEHLLHSGREAGELGEEYARYWAERARAGEQDTFAQMTVELMIHATRHPGVRAELVALLFPPGRPGRHPLAPEGSALGELPYEQADAVLKSLDIGMRLLTLLAPGHCPPELFATALRLLTAPSGGRPDQGQERPAPAVRPRQD</sequence>
<dbReference type="Pfam" id="PF00440">
    <property type="entry name" value="TetR_N"/>
    <property type="match status" value="1"/>
</dbReference>
<evidence type="ECO:0000256" key="2">
    <source>
        <dbReference type="ARBA" id="ARBA00023125"/>
    </source>
</evidence>